<dbReference type="EMBL" id="JAXOVC010000008">
    <property type="protein sequence ID" value="KAK4498008.1"/>
    <property type="molecule type" value="Genomic_DNA"/>
</dbReference>
<sequence>MNSSLGDQAIYFITRLYIFSSETGLLSGHAYSALRRQAQTANDAQSQGNPIDSSTAHTDPDRDIRQLIADDSWEVVEHPGSTSSSTMPKPQATGGDHTAASTPIEKKTPKQLLHLDDDCSPQTPEGACPLTDEEVSLWVAKAADLRTGYNQHRQRPQAHTKQAHRDRSAVLPEGQSGEVHLMRMYPLPPVEATLRDLVNKAERQEASQRDS</sequence>
<reference evidence="2 3" key="1">
    <citation type="journal article" date="2023" name="G3 (Bethesda)">
        <title>A chromosome-level genome assembly of Zasmidium syzygii isolated from banana leaves.</title>
        <authorList>
            <person name="van Westerhoven A.C."/>
            <person name="Mehrabi R."/>
            <person name="Talebi R."/>
            <person name="Steentjes M.B.F."/>
            <person name="Corcolon B."/>
            <person name="Chong P.A."/>
            <person name="Kema G.H.J."/>
            <person name="Seidl M.F."/>
        </authorList>
    </citation>
    <scope>NUCLEOTIDE SEQUENCE [LARGE SCALE GENOMIC DNA]</scope>
    <source>
        <strain evidence="2 3">P124</strain>
    </source>
</reference>
<protein>
    <submittedName>
        <fullName evidence="2">Uncharacterized protein</fullName>
    </submittedName>
</protein>
<gene>
    <name evidence="2" type="ORF">PRZ48_010664</name>
</gene>
<feature type="region of interest" description="Disordered" evidence="1">
    <location>
        <begin position="151"/>
        <end position="177"/>
    </location>
</feature>
<feature type="compositionally biased region" description="Basic residues" evidence="1">
    <location>
        <begin position="152"/>
        <end position="162"/>
    </location>
</feature>
<comment type="caution">
    <text evidence="2">The sequence shown here is derived from an EMBL/GenBank/DDBJ whole genome shotgun (WGS) entry which is preliminary data.</text>
</comment>
<feature type="region of interest" description="Disordered" evidence="1">
    <location>
        <begin position="38"/>
        <end position="61"/>
    </location>
</feature>
<feature type="region of interest" description="Disordered" evidence="1">
    <location>
        <begin position="76"/>
        <end position="103"/>
    </location>
</feature>
<organism evidence="2 3">
    <name type="scientific">Zasmidium cellare</name>
    <name type="common">Wine cellar mold</name>
    <name type="synonym">Racodium cellare</name>
    <dbReference type="NCBI Taxonomy" id="395010"/>
    <lineage>
        <taxon>Eukaryota</taxon>
        <taxon>Fungi</taxon>
        <taxon>Dikarya</taxon>
        <taxon>Ascomycota</taxon>
        <taxon>Pezizomycotina</taxon>
        <taxon>Dothideomycetes</taxon>
        <taxon>Dothideomycetidae</taxon>
        <taxon>Mycosphaerellales</taxon>
        <taxon>Mycosphaerellaceae</taxon>
        <taxon>Zasmidium</taxon>
    </lineage>
</organism>
<accession>A0ABR0E9Q8</accession>
<keyword evidence="3" id="KW-1185">Reference proteome</keyword>
<evidence type="ECO:0000256" key="1">
    <source>
        <dbReference type="SAM" id="MobiDB-lite"/>
    </source>
</evidence>
<proteinExistence type="predicted"/>
<dbReference type="Proteomes" id="UP001305779">
    <property type="component" value="Unassembled WGS sequence"/>
</dbReference>
<evidence type="ECO:0000313" key="2">
    <source>
        <dbReference type="EMBL" id="KAK4498008.1"/>
    </source>
</evidence>
<name>A0ABR0E9Q8_ZASCE</name>
<evidence type="ECO:0000313" key="3">
    <source>
        <dbReference type="Proteomes" id="UP001305779"/>
    </source>
</evidence>
<feature type="compositionally biased region" description="Polar residues" evidence="1">
    <location>
        <begin position="38"/>
        <end position="57"/>
    </location>
</feature>